<feature type="domain" description="TNFR-Cys" evidence="10">
    <location>
        <begin position="48"/>
        <end position="89"/>
    </location>
</feature>
<feature type="repeat" description="TNFR-Cys" evidence="7">
    <location>
        <begin position="91"/>
        <end position="130"/>
    </location>
</feature>
<feature type="chain" id="PRO_5045583562" evidence="9">
    <location>
        <begin position="32"/>
        <end position="237"/>
    </location>
</feature>
<organism evidence="11 12">
    <name type="scientific">Mya arenaria</name>
    <name type="common">Soft-shell clam</name>
    <dbReference type="NCBI Taxonomy" id="6604"/>
    <lineage>
        <taxon>Eukaryota</taxon>
        <taxon>Metazoa</taxon>
        <taxon>Spiralia</taxon>
        <taxon>Lophotrochozoa</taxon>
        <taxon>Mollusca</taxon>
        <taxon>Bivalvia</taxon>
        <taxon>Autobranchia</taxon>
        <taxon>Heteroconchia</taxon>
        <taxon>Euheterodonta</taxon>
        <taxon>Imparidentia</taxon>
        <taxon>Neoheterodontei</taxon>
        <taxon>Myida</taxon>
        <taxon>Myoidea</taxon>
        <taxon>Myidae</taxon>
        <taxon>Mya</taxon>
    </lineage>
</organism>
<keyword evidence="3 8" id="KW-0472">Membrane</keyword>
<feature type="disulfide bond" evidence="7">
    <location>
        <begin position="112"/>
        <end position="130"/>
    </location>
</feature>
<keyword evidence="8" id="KW-0812">Transmembrane</keyword>
<evidence type="ECO:0000256" key="8">
    <source>
        <dbReference type="SAM" id="Phobius"/>
    </source>
</evidence>
<evidence type="ECO:0000256" key="1">
    <source>
        <dbReference type="ARBA" id="ARBA00004370"/>
    </source>
</evidence>
<evidence type="ECO:0000256" key="3">
    <source>
        <dbReference type="ARBA" id="ARBA00023136"/>
    </source>
</evidence>
<dbReference type="Proteomes" id="UP001164746">
    <property type="component" value="Chromosome 11"/>
</dbReference>
<dbReference type="PANTHER" id="PTHR46330">
    <property type="entry name" value="TUMOR NECROSIS FACTOR RECEPTOR SUPERFAMILY MEMBER 10B"/>
    <property type="match status" value="1"/>
</dbReference>
<dbReference type="SUPFAM" id="SSF57586">
    <property type="entry name" value="TNF receptor-like"/>
    <property type="match status" value="2"/>
</dbReference>
<keyword evidence="6" id="KW-0325">Glycoprotein</keyword>
<keyword evidence="9" id="KW-0732">Signal</keyword>
<keyword evidence="12" id="KW-1185">Reference proteome</keyword>
<accession>A0ABY7FDR5</accession>
<keyword evidence="4 7" id="KW-1015">Disulfide bond</keyword>
<dbReference type="InterPro" id="IPR052491">
    <property type="entry name" value="TNFRSF10"/>
</dbReference>
<sequence>MQCQHTIINLLHLQNTLILSMSLLQSHYVIGVLPYPPYKIKAGYREESCQTGQYYQEDINGTGMCRKCFVCPKGYMEHSPCSKTTNRSCNPCDIGTTFSDKRGGICRNCTECKRGQFMRRQCLPYKDTRCRKCPKGTYYLDGESFGCKFCSVCQEHEDEISLCTPLQNRECRFKEAVYSNITNPSDSAQEYQTDFIFSTRLVLVSLLIVIACAFLIFLFATVLQTISSRFPRISLQV</sequence>
<dbReference type="PROSITE" id="PS50050">
    <property type="entry name" value="TNFR_NGFR_2"/>
    <property type="match status" value="2"/>
</dbReference>
<keyword evidence="8" id="KW-1133">Transmembrane helix</keyword>
<evidence type="ECO:0000313" key="12">
    <source>
        <dbReference type="Proteomes" id="UP001164746"/>
    </source>
</evidence>
<dbReference type="InterPro" id="IPR001368">
    <property type="entry name" value="TNFR/NGFR_Cys_rich_reg"/>
</dbReference>
<dbReference type="PROSITE" id="PS00652">
    <property type="entry name" value="TNFR_NGFR_1"/>
    <property type="match status" value="3"/>
</dbReference>
<reference evidence="11" key="1">
    <citation type="submission" date="2022-11" db="EMBL/GenBank/DDBJ databases">
        <title>Centuries of genome instability and evolution in soft-shell clam transmissible cancer (bioRxiv).</title>
        <authorList>
            <person name="Hart S.F.M."/>
            <person name="Yonemitsu M.A."/>
            <person name="Giersch R.M."/>
            <person name="Beal B.F."/>
            <person name="Arriagada G."/>
            <person name="Davis B.W."/>
            <person name="Ostrander E.A."/>
            <person name="Goff S.P."/>
            <person name="Metzger M.J."/>
        </authorList>
    </citation>
    <scope>NUCLEOTIDE SEQUENCE</scope>
    <source>
        <strain evidence="11">MELC-2E11</strain>
        <tissue evidence="11">Siphon/mantle</tissue>
    </source>
</reference>
<proteinExistence type="predicted"/>
<dbReference type="Gene3D" id="2.10.50.10">
    <property type="entry name" value="Tumor Necrosis Factor Receptor, subunit A, domain 2"/>
    <property type="match status" value="3"/>
</dbReference>
<gene>
    <name evidence="11" type="ORF">MAR_002058</name>
</gene>
<feature type="signal peptide" evidence="9">
    <location>
        <begin position="1"/>
        <end position="31"/>
    </location>
</feature>
<feature type="disulfide bond" evidence="7">
    <location>
        <begin position="68"/>
        <end position="81"/>
    </location>
</feature>
<evidence type="ECO:0000313" key="11">
    <source>
        <dbReference type="EMBL" id="WAR20220.1"/>
    </source>
</evidence>
<comment type="caution">
    <text evidence="7">Lacks conserved residue(s) required for the propagation of feature annotation.</text>
</comment>
<dbReference type="Pfam" id="PF00020">
    <property type="entry name" value="TNFR_c6"/>
    <property type="match status" value="3"/>
</dbReference>
<dbReference type="EMBL" id="CP111022">
    <property type="protein sequence ID" value="WAR20220.1"/>
    <property type="molecule type" value="Genomic_DNA"/>
</dbReference>
<name>A0ABY7FDR5_MYAAR</name>
<evidence type="ECO:0000256" key="4">
    <source>
        <dbReference type="ARBA" id="ARBA00023157"/>
    </source>
</evidence>
<protein>
    <submittedName>
        <fullName evidence="11">TNR16-like protein</fullName>
    </submittedName>
</protein>
<keyword evidence="2" id="KW-0677">Repeat</keyword>
<evidence type="ECO:0000256" key="9">
    <source>
        <dbReference type="SAM" id="SignalP"/>
    </source>
</evidence>
<feature type="disulfide bond" evidence="7">
    <location>
        <begin position="71"/>
        <end position="89"/>
    </location>
</feature>
<evidence type="ECO:0000256" key="5">
    <source>
        <dbReference type="ARBA" id="ARBA00023170"/>
    </source>
</evidence>
<feature type="disulfide bond" evidence="7">
    <location>
        <begin position="109"/>
        <end position="122"/>
    </location>
</feature>
<feature type="repeat" description="TNFR-Cys" evidence="7">
    <location>
        <begin position="48"/>
        <end position="89"/>
    </location>
</feature>
<evidence type="ECO:0000256" key="2">
    <source>
        <dbReference type="ARBA" id="ARBA00022737"/>
    </source>
</evidence>
<comment type="subcellular location">
    <subcellularLocation>
        <location evidence="1">Membrane</location>
    </subcellularLocation>
</comment>
<feature type="domain" description="TNFR-Cys" evidence="10">
    <location>
        <begin position="91"/>
        <end position="130"/>
    </location>
</feature>
<feature type="transmembrane region" description="Helical" evidence="8">
    <location>
        <begin position="201"/>
        <end position="223"/>
    </location>
</feature>
<dbReference type="SMART" id="SM00208">
    <property type="entry name" value="TNFR"/>
    <property type="match status" value="3"/>
</dbReference>
<evidence type="ECO:0000256" key="7">
    <source>
        <dbReference type="PROSITE-ProRule" id="PRU00206"/>
    </source>
</evidence>
<evidence type="ECO:0000256" key="6">
    <source>
        <dbReference type="ARBA" id="ARBA00023180"/>
    </source>
</evidence>
<keyword evidence="5" id="KW-0675">Receptor</keyword>
<evidence type="ECO:0000259" key="10">
    <source>
        <dbReference type="PROSITE" id="PS50050"/>
    </source>
</evidence>